<dbReference type="RefSeq" id="WP_279933189.1">
    <property type="nucleotide sequence ID" value="NZ_JARWBG010000086.1"/>
</dbReference>
<protein>
    <submittedName>
        <fullName evidence="2">Uncharacterized protein</fullName>
    </submittedName>
</protein>
<name>A0ABT6HZI6_9ACTN</name>
<gene>
    <name evidence="2" type="ORF">QCN29_34795</name>
</gene>
<sequence>MSQQEELTEMRMRVDDLMRRVGQLERTVDQLRGVGTTTRADRPQKAEQRQMVTVPDTPYNEALWKDTDDEGLGMRDRHAP</sequence>
<accession>A0ABT6HZI6</accession>
<feature type="compositionally biased region" description="Basic and acidic residues" evidence="1">
    <location>
        <begin position="39"/>
        <end position="48"/>
    </location>
</feature>
<evidence type="ECO:0000313" key="2">
    <source>
        <dbReference type="EMBL" id="MDH2393835.1"/>
    </source>
</evidence>
<organism evidence="2 3">
    <name type="scientific">Streptomyces chengmaiensis</name>
    <dbReference type="NCBI Taxonomy" id="3040919"/>
    <lineage>
        <taxon>Bacteria</taxon>
        <taxon>Bacillati</taxon>
        <taxon>Actinomycetota</taxon>
        <taxon>Actinomycetes</taxon>
        <taxon>Kitasatosporales</taxon>
        <taxon>Streptomycetaceae</taxon>
        <taxon>Streptomyces</taxon>
    </lineage>
</organism>
<reference evidence="2 3" key="1">
    <citation type="submission" date="2023-04" db="EMBL/GenBank/DDBJ databases">
        <title>Streptomyces chengmaiensis sp. nov. isolated from the stem of mangrove plant in Hainan.</title>
        <authorList>
            <person name="Huang X."/>
            <person name="Zhou S."/>
            <person name="Chu X."/>
            <person name="Xie Y."/>
            <person name="Lin Y."/>
        </authorList>
    </citation>
    <scope>NUCLEOTIDE SEQUENCE [LARGE SCALE GENOMIC DNA]</scope>
    <source>
        <strain evidence="2 3">HNM0663</strain>
    </source>
</reference>
<proteinExistence type="predicted"/>
<dbReference type="EMBL" id="JARWBG010000086">
    <property type="protein sequence ID" value="MDH2393835.1"/>
    <property type="molecule type" value="Genomic_DNA"/>
</dbReference>
<evidence type="ECO:0000313" key="3">
    <source>
        <dbReference type="Proteomes" id="UP001223144"/>
    </source>
</evidence>
<dbReference type="Proteomes" id="UP001223144">
    <property type="component" value="Unassembled WGS sequence"/>
</dbReference>
<keyword evidence="3" id="KW-1185">Reference proteome</keyword>
<evidence type="ECO:0000256" key="1">
    <source>
        <dbReference type="SAM" id="MobiDB-lite"/>
    </source>
</evidence>
<comment type="caution">
    <text evidence="2">The sequence shown here is derived from an EMBL/GenBank/DDBJ whole genome shotgun (WGS) entry which is preliminary data.</text>
</comment>
<feature type="region of interest" description="Disordered" evidence="1">
    <location>
        <begin position="32"/>
        <end position="80"/>
    </location>
</feature>